<keyword evidence="1" id="KW-1133">Transmembrane helix</keyword>
<reference evidence="3" key="1">
    <citation type="submission" date="2018-05" db="EMBL/GenBank/DDBJ databases">
        <title>Genome sequencing of Phenylobacterium sp. HYN0004.</title>
        <authorList>
            <person name="Yi H."/>
            <person name="Baek C."/>
        </authorList>
    </citation>
    <scope>NUCLEOTIDE SEQUENCE [LARGE SCALE GENOMIC DNA]</scope>
    <source>
        <strain evidence="3">HYN0004</strain>
    </source>
</reference>
<dbReference type="KEGG" id="phb:HYN04_10670"/>
<keyword evidence="1" id="KW-0472">Membrane</keyword>
<feature type="transmembrane region" description="Helical" evidence="1">
    <location>
        <begin position="64"/>
        <end position="82"/>
    </location>
</feature>
<dbReference type="OrthoDB" id="8236476at2"/>
<keyword evidence="1" id="KW-0812">Transmembrane</keyword>
<dbReference type="AlphaFoldDB" id="A0A2Z3I345"/>
<name>A0A2Z3I345_9CAUL</name>
<protein>
    <recommendedName>
        <fullName evidence="4">DUF2304 domain-containing protein</fullName>
    </recommendedName>
</protein>
<dbReference type="Pfam" id="PF10066">
    <property type="entry name" value="DUF2304"/>
    <property type="match status" value="1"/>
</dbReference>
<gene>
    <name evidence="2" type="ORF">HYN04_10670</name>
</gene>
<dbReference type="Proteomes" id="UP000247763">
    <property type="component" value="Chromosome"/>
</dbReference>
<proteinExistence type="predicted"/>
<sequence>MIVSLVASALFGSVLFLAAVRKFTFLGLKLAVMTFAAAGVYFVWNPDQMTRLAQMVGIGRGADLVTYATTLILFLTVVAAIMRERRSNDVLTLLVRRLAIQQARFPDAPGG</sequence>
<dbReference type="EMBL" id="CP029479">
    <property type="protein sequence ID" value="AWM78178.1"/>
    <property type="molecule type" value="Genomic_DNA"/>
</dbReference>
<keyword evidence="3" id="KW-1185">Reference proteome</keyword>
<evidence type="ECO:0000313" key="3">
    <source>
        <dbReference type="Proteomes" id="UP000247763"/>
    </source>
</evidence>
<evidence type="ECO:0000256" key="1">
    <source>
        <dbReference type="SAM" id="Phobius"/>
    </source>
</evidence>
<dbReference type="RefSeq" id="WP_110450744.1">
    <property type="nucleotide sequence ID" value="NZ_CP029479.1"/>
</dbReference>
<dbReference type="InterPro" id="IPR019277">
    <property type="entry name" value="DUF2304"/>
</dbReference>
<evidence type="ECO:0008006" key="4">
    <source>
        <dbReference type="Google" id="ProtNLM"/>
    </source>
</evidence>
<evidence type="ECO:0000313" key="2">
    <source>
        <dbReference type="EMBL" id="AWM78178.1"/>
    </source>
</evidence>
<feature type="transmembrane region" description="Helical" evidence="1">
    <location>
        <begin position="28"/>
        <end position="44"/>
    </location>
</feature>
<accession>A0A2Z3I345</accession>
<organism evidence="2 3">
    <name type="scientific">Phenylobacterium parvum</name>
    <dbReference type="NCBI Taxonomy" id="2201350"/>
    <lineage>
        <taxon>Bacteria</taxon>
        <taxon>Pseudomonadati</taxon>
        <taxon>Pseudomonadota</taxon>
        <taxon>Alphaproteobacteria</taxon>
        <taxon>Caulobacterales</taxon>
        <taxon>Caulobacteraceae</taxon>
        <taxon>Phenylobacterium</taxon>
    </lineage>
</organism>